<organism evidence="2 3">
    <name type="scientific">Phyllosticta citrichinensis</name>
    <dbReference type="NCBI Taxonomy" id="1130410"/>
    <lineage>
        <taxon>Eukaryota</taxon>
        <taxon>Fungi</taxon>
        <taxon>Dikarya</taxon>
        <taxon>Ascomycota</taxon>
        <taxon>Pezizomycotina</taxon>
        <taxon>Dothideomycetes</taxon>
        <taxon>Dothideomycetes incertae sedis</taxon>
        <taxon>Botryosphaeriales</taxon>
        <taxon>Phyllostictaceae</taxon>
        <taxon>Phyllosticta</taxon>
    </lineage>
</organism>
<accession>A0ABR1XMM5</accession>
<dbReference type="Gene3D" id="1.20.1280.50">
    <property type="match status" value="1"/>
</dbReference>
<evidence type="ECO:0000313" key="3">
    <source>
        <dbReference type="Proteomes" id="UP001456524"/>
    </source>
</evidence>
<proteinExistence type="predicted"/>
<feature type="domain" description="F-box" evidence="1">
    <location>
        <begin position="49"/>
        <end position="96"/>
    </location>
</feature>
<protein>
    <recommendedName>
        <fullName evidence="1">F-box domain-containing protein</fullName>
    </recommendedName>
</protein>
<dbReference type="InterPro" id="IPR001810">
    <property type="entry name" value="F-box_dom"/>
</dbReference>
<keyword evidence="3" id="KW-1185">Reference proteome</keyword>
<dbReference type="Proteomes" id="UP001456524">
    <property type="component" value="Unassembled WGS sequence"/>
</dbReference>
<dbReference type="PROSITE" id="PS50181">
    <property type="entry name" value="FBOX"/>
    <property type="match status" value="1"/>
</dbReference>
<comment type="caution">
    <text evidence="2">The sequence shown here is derived from an EMBL/GenBank/DDBJ whole genome shotgun (WGS) entry which is preliminary data.</text>
</comment>
<sequence length="288" mass="32733">MAHLDLATRFAHLPGPHARREALDAILGELTSYEWRETADKLLRRPFACDVVGSLPVEIVALIFLHLPLNATFLYQTVSRRWRDVLSSSHVILSTLAQWYSDPDPKLQGEIQGPLQDVHGTQLLKAEHAWRFHQNKPYCSRRYFCSSPLRSYRDFNAACVGDSICWLDQNDAGRLLHLCNLRTGETTAITGEAREQMSAFSLSKNIVAFLSRGGFYVHNIQSHEQRYFRLPHAGSDKTMTLRAGGNTVAIVYYKHPRREADVYLHNVHEQKTGHFSINVPTPADVPEE</sequence>
<reference evidence="2 3" key="1">
    <citation type="journal article" date="2022" name="G3 (Bethesda)">
        <title>Enemy or ally: a genomic approach to elucidate the lifestyle of Phyllosticta citrichinaensis.</title>
        <authorList>
            <person name="Buijs V.A."/>
            <person name="Groenewald J.Z."/>
            <person name="Haridas S."/>
            <person name="LaButti K.M."/>
            <person name="Lipzen A."/>
            <person name="Martin F.M."/>
            <person name="Barry K."/>
            <person name="Grigoriev I.V."/>
            <person name="Crous P.W."/>
            <person name="Seidl M.F."/>
        </authorList>
    </citation>
    <scope>NUCLEOTIDE SEQUENCE [LARGE SCALE GENOMIC DNA]</scope>
    <source>
        <strain evidence="2 3">CBS 129764</strain>
    </source>
</reference>
<dbReference type="EMBL" id="JBBWUH010000007">
    <property type="protein sequence ID" value="KAK8161470.1"/>
    <property type="molecule type" value="Genomic_DNA"/>
</dbReference>
<dbReference type="Pfam" id="PF00646">
    <property type="entry name" value="F-box"/>
    <property type="match status" value="1"/>
</dbReference>
<dbReference type="SUPFAM" id="SSF81383">
    <property type="entry name" value="F-box domain"/>
    <property type="match status" value="1"/>
</dbReference>
<evidence type="ECO:0000313" key="2">
    <source>
        <dbReference type="EMBL" id="KAK8161470.1"/>
    </source>
</evidence>
<dbReference type="InterPro" id="IPR036047">
    <property type="entry name" value="F-box-like_dom_sf"/>
</dbReference>
<name>A0ABR1XMM5_9PEZI</name>
<gene>
    <name evidence="2" type="ORF">IWX90DRAFT_270108</name>
</gene>
<evidence type="ECO:0000259" key="1">
    <source>
        <dbReference type="PROSITE" id="PS50181"/>
    </source>
</evidence>